<dbReference type="GO" id="GO:0003735">
    <property type="term" value="F:structural constituent of ribosome"/>
    <property type="evidence" value="ECO:0007669"/>
    <property type="project" value="InterPro"/>
</dbReference>
<keyword evidence="2 4" id="KW-0689">Ribosomal protein</keyword>
<organism evidence="6 8">
    <name type="scientific">Candidatus Cryosericum odellii</name>
    <dbReference type="NCBI Taxonomy" id="2290917"/>
    <lineage>
        <taxon>Bacteria</taxon>
        <taxon>Pseudomonadati</taxon>
        <taxon>Caldisericota/Cryosericota group</taxon>
        <taxon>Candidatus Cryosericota</taxon>
        <taxon>Candidatus Cryosericia</taxon>
        <taxon>Candidatus Cryosericales</taxon>
        <taxon>Candidatus Cryosericaceae</taxon>
        <taxon>Candidatus Cryosericum</taxon>
    </lineage>
</organism>
<evidence type="ECO:0000256" key="5">
    <source>
        <dbReference type="SAM" id="MobiDB-lite"/>
    </source>
</evidence>
<dbReference type="EMBL" id="QXIU01000011">
    <property type="protein sequence ID" value="RIE15862.1"/>
    <property type="molecule type" value="Genomic_DNA"/>
</dbReference>
<evidence type="ECO:0000313" key="6">
    <source>
        <dbReference type="EMBL" id="RIE08192.1"/>
    </source>
</evidence>
<comment type="caution">
    <text evidence="6">The sequence shown here is derived from an EMBL/GenBank/DDBJ whole genome shotgun (WGS) entry which is preliminary data.</text>
</comment>
<dbReference type="GO" id="GO:0006412">
    <property type="term" value="P:translation"/>
    <property type="evidence" value="ECO:0007669"/>
    <property type="project" value="InterPro"/>
</dbReference>
<dbReference type="EMBL" id="QXIT01000083">
    <property type="protein sequence ID" value="RIE08192.1"/>
    <property type="molecule type" value="Genomic_DNA"/>
</dbReference>
<evidence type="ECO:0000313" key="7">
    <source>
        <dbReference type="EMBL" id="RIE15862.1"/>
    </source>
</evidence>
<name>A0A398CZC7_9BACT</name>
<reference evidence="8 9" key="1">
    <citation type="submission" date="2018-09" db="EMBL/GenBank/DDBJ databases">
        <title>Discovery and Ecogenomic Context for Candidatus Cryosericales, a Global Caldiserica Order Active in Thawing Permafrost.</title>
        <authorList>
            <person name="Martinez M.A."/>
            <person name="Woodcroft B.J."/>
            <person name="Ignacio Espinoza J.C."/>
            <person name="Zayed A."/>
            <person name="Singleton C.M."/>
            <person name="Boyd J."/>
            <person name="Li Y.-F."/>
            <person name="Purvine S."/>
            <person name="Maughan H."/>
            <person name="Hodgkins S.B."/>
            <person name="Anderson D."/>
            <person name="Sederholm M."/>
            <person name="Temperton B."/>
            <person name="Saleska S.R."/>
            <person name="Tyson G.W."/>
            <person name="Rich V.I."/>
        </authorList>
    </citation>
    <scope>NUCLEOTIDE SEQUENCE [LARGE SCALE GENOMIC DNA]</scope>
    <source>
        <strain evidence="7 9">SMC5</strain>
        <strain evidence="6 8">SMC6</strain>
    </source>
</reference>
<dbReference type="OrthoDB" id="9799244at2"/>
<sequence length="65" mass="7919">MGNYRDRNKDRTEPQGEDAQLENMLRRYKQDCIRDGLFGELKKRRFFMAPSEKRKQKSIAARRRK</sequence>
<comment type="similarity">
    <text evidence="1 4">Belongs to the bacterial ribosomal protein bS21 family.</text>
</comment>
<evidence type="ECO:0000256" key="3">
    <source>
        <dbReference type="ARBA" id="ARBA00023274"/>
    </source>
</evidence>
<dbReference type="GO" id="GO:1990904">
    <property type="term" value="C:ribonucleoprotein complex"/>
    <property type="evidence" value="ECO:0007669"/>
    <property type="project" value="UniProtKB-KW"/>
</dbReference>
<protein>
    <recommendedName>
        <fullName evidence="4">30S ribosomal protein S21</fullName>
    </recommendedName>
</protein>
<evidence type="ECO:0000256" key="2">
    <source>
        <dbReference type="ARBA" id="ARBA00022980"/>
    </source>
</evidence>
<feature type="region of interest" description="Disordered" evidence="5">
    <location>
        <begin position="1"/>
        <end position="20"/>
    </location>
</feature>
<dbReference type="InterPro" id="IPR001911">
    <property type="entry name" value="Ribosomal_bS21"/>
</dbReference>
<evidence type="ECO:0000256" key="1">
    <source>
        <dbReference type="ARBA" id="ARBA00006640"/>
    </source>
</evidence>
<dbReference type="Proteomes" id="UP000266489">
    <property type="component" value="Unassembled WGS sequence"/>
</dbReference>
<evidence type="ECO:0000313" key="9">
    <source>
        <dbReference type="Proteomes" id="UP000266489"/>
    </source>
</evidence>
<dbReference type="AlphaFoldDB" id="A0A398CZC7"/>
<proteinExistence type="inferred from homology"/>
<keyword evidence="3 4" id="KW-0687">Ribonucleoprotein</keyword>
<evidence type="ECO:0000256" key="4">
    <source>
        <dbReference type="RuleBase" id="RU000667"/>
    </source>
</evidence>
<dbReference type="PRINTS" id="PR00976">
    <property type="entry name" value="RIBOSOMALS21"/>
</dbReference>
<gene>
    <name evidence="6" type="primary">rpsU</name>
    <name evidence="7" type="ORF">SMC5_00450</name>
    <name evidence="6" type="ORF">SMC6_04815</name>
</gene>
<accession>A0A398DJX6</accession>
<dbReference type="NCBIfam" id="TIGR00030">
    <property type="entry name" value="S21p"/>
    <property type="match status" value="1"/>
</dbReference>
<accession>A0A398CZC7</accession>
<evidence type="ECO:0000313" key="8">
    <source>
        <dbReference type="Proteomes" id="UP000266260"/>
    </source>
</evidence>
<dbReference type="InterPro" id="IPR038380">
    <property type="entry name" value="Ribosomal_bS21_sf"/>
</dbReference>
<keyword evidence="8" id="KW-1185">Reference proteome</keyword>
<dbReference type="Pfam" id="PF01165">
    <property type="entry name" value="Ribosomal_S21"/>
    <property type="match status" value="1"/>
</dbReference>
<dbReference type="Gene3D" id="1.20.5.1150">
    <property type="entry name" value="Ribosomal protein S8"/>
    <property type="match status" value="1"/>
</dbReference>
<dbReference type="GO" id="GO:0005840">
    <property type="term" value="C:ribosome"/>
    <property type="evidence" value="ECO:0007669"/>
    <property type="project" value="UniProtKB-KW"/>
</dbReference>
<feature type="compositionally biased region" description="Basic and acidic residues" evidence="5">
    <location>
        <begin position="1"/>
        <end position="14"/>
    </location>
</feature>
<dbReference type="Proteomes" id="UP000266260">
    <property type="component" value="Unassembled WGS sequence"/>
</dbReference>